<dbReference type="EMBL" id="MFZG01000043">
    <property type="protein sequence ID" value="OGK15017.1"/>
    <property type="molecule type" value="Genomic_DNA"/>
</dbReference>
<protein>
    <recommendedName>
        <fullName evidence="1">DUF5667 domain-containing protein</fullName>
    </recommendedName>
</protein>
<dbReference type="Pfam" id="PF18915">
    <property type="entry name" value="DUF5667"/>
    <property type="match status" value="1"/>
</dbReference>
<gene>
    <name evidence="2" type="ORF">A2774_01215</name>
</gene>
<feature type="domain" description="DUF5667" evidence="1">
    <location>
        <begin position="45"/>
        <end position="154"/>
    </location>
</feature>
<proteinExistence type="predicted"/>
<evidence type="ECO:0000259" key="1">
    <source>
        <dbReference type="Pfam" id="PF18915"/>
    </source>
</evidence>
<sequence length="179" mass="20638">MIKKLILVFTFFLLFFLFTPTLIFLDSQEVNLSQDKIEYNLPYPGILPDHPLFFLKKIRDKLLELVTRDSHKKAELYLLFSDKRSAMATALAKSGKDKYALTAFREGEQYFLKIPSLLETAKEQGISPSSDFILRLKLSNEKHKEIGNTLLKDLPQGQSEGLNESLELNQEIKDKLEKL</sequence>
<evidence type="ECO:0000313" key="3">
    <source>
        <dbReference type="Proteomes" id="UP000177208"/>
    </source>
</evidence>
<accession>A0A1F7G7W0</accession>
<dbReference type="InterPro" id="IPR043725">
    <property type="entry name" value="DUF5667"/>
</dbReference>
<organism evidence="2 3">
    <name type="scientific">Candidatus Roizmanbacteria bacterium RIFCSPHIGHO2_01_FULL_39_12c</name>
    <dbReference type="NCBI Taxonomy" id="1802031"/>
    <lineage>
        <taxon>Bacteria</taxon>
        <taxon>Candidatus Roizmaniibacteriota</taxon>
    </lineage>
</organism>
<dbReference type="AlphaFoldDB" id="A0A1F7G7W0"/>
<evidence type="ECO:0000313" key="2">
    <source>
        <dbReference type="EMBL" id="OGK15017.1"/>
    </source>
</evidence>
<reference evidence="2 3" key="1">
    <citation type="journal article" date="2016" name="Nat. Commun.">
        <title>Thousands of microbial genomes shed light on interconnected biogeochemical processes in an aquifer system.</title>
        <authorList>
            <person name="Anantharaman K."/>
            <person name="Brown C.T."/>
            <person name="Hug L.A."/>
            <person name="Sharon I."/>
            <person name="Castelle C.J."/>
            <person name="Probst A.J."/>
            <person name="Thomas B.C."/>
            <person name="Singh A."/>
            <person name="Wilkins M.J."/>
            <person name="Karaoz U."/>
            <person name="Brodie E.L."/>
            <person name="Williams K.H."/>
            <person name="Hubbard S.S."/>
            <person name="Banfield J.F."/>
        </authorList>
    </citation>
    <scope>NUCLEOTIDE SEQUENCE [LARGE SCALE GENOMIC DNA]</scope>
</reference>
<name>A0A1F7G7W0_9BACT</name>
<comment type="caution">
    <text evidence="2">The sequence shown here is derived from an EMBL/GenBank/DDBJ whole genome shotgun (WGS) entry which is preliminary data.</text>
</comment>
<dbReference type="Proteomes" id="UP000177208">
    <property type="component" value="Unassembled WGS sequence"/>
</dbReference>